<evidence type="ECO:0000256" key="1">
    <source>
        <dbReference type="SAM" id="MobiDB-lite"/>
    </source>
</evidence>
<feature type="region of interest" description="Disordered" evidence="1">
    <location>
        <begin position="1"/>
        <end position="33"/>
    </location>
</feature>
<name>S7ZEW4_PENO1</name>
<dbReference type="HOGENOM" id="CLU_3224781_0_0_1"/>
<feature type="compositionally biased region" description="Polar residues" evidence="1">
    <location>
        <begin position="1"/>
        <end position="20"/>
    </location>
</feature>
<organism evidence="2 3">
    <name type="scientific">Penicillium oxalicum (strain 114-2 / CGMCC 5302)</name>
    <name type="common">Penicillium decumbens</name>
    <dbReference type="NCBI Taxonomy" id="933388"/>
    <lineage>
        <taxon>Eukaryota</taxon>
        <taxon>Fungi</taxon>
        <taxon>Dikarya</taxon>
        <taxon>Ascomycota</taxon>
        <taxon>Pezizomycotina</taxon>
        <taxon>Eurotiomycetes</taxon>
        <taxon>Eurotiomycetidae</taxon>
        <taxon>Eurotiales</taxon>
        <taxon>Aspergillaceae</taxon>
        <taxon>Penicillium</taxon>
    </lineage>
</organism>
<keyword evidence="3" id="KW-1185">Reference proteome</keyword>
<sequence length="44" mass="4626">MYGASQGSTSRQRPQENIAQSAGLPGLSSADWGGLFNLSIPVEF</sequence>
<accession>S7ZEW4</accession>
<reference evidence="2 3" key="1">
    <citation type="journal article" date="2013" name="PLoS ONE">
        <title>Genomic and secretomic analyses reveal unique features of the lignocellulolytic enzyme system of Penicillium decumbens.</title>
        <authorList>
            <person name="Liu G."/>
            <person name="Zhang L."/>
            <person name="Wei X."/>
            <person name="Zou G."/>
            <person name="Qin Y."/>
            <person name="Ma L."/>
            <person name="Li J."/>
            <person name="Zheng H."/>
            <person name="Wang S."/>
            <person name="Wang C."/>
            <person name="Xun L."/>
            <person name="Zhao G.-P."/>
            <person name="Zhou Z."/>
            <person name="Qu Y."/>
        </authorList>
    </citation>
    <scope>NUCLEOTIDE SEQUENCE [LARGE SCALE GENOMIC DNA]</scope>
    <source>
        <strain evidence="3">114-2 / CGMCC 5302</strain>
    </source>
</reference>
<evidence type="ECO:0000313" key="2">
    <source>
        <dbReference type="EMBL" id="EPS28809.1"/>
    </source>
</evidence>
<dbReference type="EMBL" id="KB644411">
    <property type="protein sequence ID" value="EPS28809.1"/>
    <property type="molecule type" value="Genomic_DNA"/>
</dbReference>
<proteinExistence type="predicted"/>
<protein>
    <submittedName>
        <fullName evidence="2">Uncharacterized protein</fullName>
    </submittedName>
</protein>
<dbReference type="AlphaFoldDB" id="S7ZEW4"/>
<evidence type="ECO:0000313" key="3">
    <source>
        <dbReference type="Proteomes" id="UP000019376"/>
    </source>
</evidence>
<dbReference type="Proteomes" id="UP000019376">
    <property type="component" value="Unassembled WGS sequence"/>
</dbReference>
<gene>
    <name evidence="2" type="ORF">PDE_03755</name>
</gene>